<evidence type="ECO:0000256" key="3">
    <source>
        <dbReference type="SAM" id="SignalP"/>
    </source>
</evidence>
<feature type="compositionally biased region" description="Pro residues" evidence="1">
    <location>
        <begin position="455"/>
        <end position="465"/>
    </location>
</feature>
<evidence type="ECO:0000256" key="2">
    <source>
        <dbReference type="SAM" id="Phobius"/>
    </source>
</evidence>
<feature type="compositionally biased region" description="Low complexity" evidence="1">
    <location>
        <begin position="373"/>
        <end position="384"/>
    </location>
</feature>
<feature type="compositionally biased region" description="Basic and acidic residues" evidence="1">
    <location>
        <begin position="405"/>
        <end position="414"/>
    </location>
</feature>
<keyword evidence="2" id="KW-0812">Transmembrane</keyword>
<feature type="region of interest" description="Disordered" evidence="1">
    <location>
        <begin position="181"/>
        <end position="230"/>
    </location>
</feature>
<proteinExistence type="predicted"/>
<organism evidence="4 5">
    <name type="scientific">Hypsizygus marmoreus</name>
    <name type="common">White beech mushroom</name>
    <name type="synonym">Agaricus marmoreus</name>
    <dbReference type="NCBI Taxonomy" id="39966"/>
    <lineage>
        <taxon>Eukaryota</taxon>
        <taxon>Fungi</taxon>
        <taxon>Dikarya</taxon>
        <taxon>Basidiomycota</taxon>
        <taxon>Agaricomycotina</taxon>
        <taxon>Agaricomycetes</taxon>
        <taxon>Agaricomycetidae</taxon>
        <taxon>Agaricales</taxon>
        <taxon>Tricholomatineae</taxon>
        <taxon>Lyophyllaceae</taxon>
        <taxon>Hypsizygus</taxon>
    </lineage>
</organism>
<feature type="signal peptide" evidence="3">
    <location>
        <begin position="1"/>
        <end position="22"/>
    </location>
</feature>
<gene>
    <name evidence="4" type="ORF">Hypma_013130</name>
</gene>
<feature type="region of interest" description="Disordered" evidence="1">
    <location>
        <begin position="265"/>
        <end position="293"/>
    </location>
</feature>
<dbReference type="InParanoid" id="A0A369JM35"/>
<dbReference type="Proteomes" id="UP000076154">
    <property type="component" value="Unassembled WGS sequence"/>
</dbReference>
<feature type="transmembrane region" description="Helical" evidence="2">
    <location>
        <begin position="235"/>
        <end position="260"/>
    </location>
</feature>
<feature type="region of interest" description="Disordered" evidence="1">
    <location>
        <begin position="365"/>
        <end position="465"/>
    </location>
</feature>
<reference evidence="4" key="1">
    <citation type="submission" date="2018-04" db="EMBL/GenBank/DDBJ databases">
        <title>Whole genome sequencing of Hypsizygus marmoreus.</title>
        <authorList>
            <person name="Choi I.-G."/>
            <person name="Min B."/>
            <person name="Kim J.-G."/>
            <person name="Kim S."/>
            <person name="Oh Y.-L."/>
            <person name="Kong W.-S."/>
            <person name="Park H."/>
            <person name="Jeong J."/>
            <person name="Song E.-S."/>
        </authorList>
    </citation>
    <scope>NUCLEOTIDE SEQUENCE [LARGE SCALE GENOMIC DNA]</scope>
    <source>
        <strain evidence="4">51987-8</strain>
    </source>
</reference>
<keyword evidence="5" id="KW-1185">Reference proteome</keyword>
<comment type="caution">
    <text evidence="4">The sequence shown here is derived from an EMBL/GenBank/DDBJ whole genome shotgun (WGS) entry which is preliminary data.</text>
</comment>
<protein>
    <recommendedName>
        <fullName evidence="6">Mid2 domain-containing protein</fullName>
    </recommendedName>
</protein>
<evidence type="ECO:0000313" key="4">
    <source>
        <dbReference type="EMBL" id="RDB19846.1"/>
    </source>
</evidence>
<feature type="compositionally biased region" description="Polar residues" evidence="1">
    <location>
        <begin position="393"/>
        <end position="402"/>
    </location>
</feature>
<name>A0A369JM35_HYPMA</name>
<sequence>MYAHHWHAVLLAIPWLTFVSPAFHLFDIDDQNSLIIYKPAESWDRINDTFSAGGTYMTTSDPKANATFVFLGTHIYFKSPLWPHTVNTAISLDSGPPFLLDLVDHIRPESGTGDSTEGSSYRWTVIGLANTEHTLVISVGAGQRFAIVDVLTYGYFEPGDFPEEVDPQTFGMSAATISSVSATESSSSTTTSTTASATPPTTSDSMTSSTLLTTTSPAPSASTSSNPKDGSSISVLPIALGIGLGVGVTLIAALALLFCYRRRKRRASRDGPATDHPPSGSTPMAESSLLSSPLSSSNDIFVHPAHNFPTMLTWNSPQSDSSSVSPILGAMPPATTARLANPHATEANSEGDVLRWQEAGQQYIHLPTPHRPGTPSSMTGTSTPIFSGRGTPLLQSQSSRQTELGYHDPGEGNSERASSLPSNSSRPSNLARPGGKEGFSPKVEDNVTVASPTDDVPPPAYTLHQ</sequence>
<dbReference type="AlphaFoldDB" id="A0A369JM35"/>
<feature type="compositionally biased region" description="Low complexity" evidence="1">
    <location>
        <begin position="181"/>
        <end position="225"/>
    </location>
</feature>
<keyword evidence="2" id="KW-0472">Membrane</keyword>
<feature type="compositionally biased region" description="Low complexity" evidence="1">
    <location>
        <begin position="415"/>
        <end position="433"/>
    </location>
</feature>
<dbReference type="EMBL" id="LUEZ02000071">
    <property type="protein sequence ID" value="RDB19846.1"/>
    <property type="molecule type" value="Genomic_DNA"/>
</dbReference>
<keyword evidence="2" id="KW-1133">Transmembrane helix</keyword>
<accession>A0A369JM35</accession>
<dbReference type="Gene3D" id="2.60.120.260">
    <property type="entry name" value="Galactose-binding domain-like"/>
    <property type="match status" value="1"/>
</dbReference>
<keyword evidence="3" id="KW-0732">Signal</keyword>
<dbReference type="OrthoDB" id="3234968at2759"/>
<dbReference type="STRING" id="39966.A0A369JM35"/>
<evidence type="ECO:0008006" key="6">
    <source>
        <dbReference type="Google" id="ProtNLM"/>
    </source>
</evidence>
<evidence type="ECO:0000256" key="1">
    <source>
        <dbReference type="SAM" id="MobiDB-lite"/>
    </source>
</evidence>
<feature type="chain" id="PRO_5016950938" description="Mid2 domain-containing protein" evidence="3">
    <location>
        <begin position="23"/>
        <end position="465"/>
    </location>
</feature>
<evidence type="ECO:0000313" key="5">
    <source>
        <dbReference type="Proteomes" id="UP000076154"/>
    </source>
</evidence>